<evidence type="ECO:0000313" key="3">
    <source>
        <dbReference type="EMBL" id="THD18096.1"/>
    </source>
</evidence>
<accession>A0A4E0QXN0</accession>
<evidence type="ECO:0000256" key="2">
    <source>
        <dbReference type="SAM" id="MobiDB-lite"/>
    </source>
</evidence>
<sequence length="68" mass="7745">RQQLSKQIEELKNKLNNKDNETAESIRAATNELQQASLKLFELAYKKMASDQSSSSKSDQSSQKQENQ</sequence>
<comment type="caution">
    <text evidence="3">The sequence shown here is derived from an EMBL/GenBank/DDBJ whole genome shotgun (WGS) entry which is preliminary data.</text>
</comment>
<gene>
    <name evidence="3" type="ORF">D915_010984</name>
</gene>
<proteinExistence type="predicted"/>
<reference evidence="3" key="1">
    <citation type="submission" date="2019-03" db="EMBL/GenBank/DDBJ databases">
        <title>Improved annotation for the trematode Fasciola hepatica.</title>
        <authorList>
            <person name="Choi Y.-J."/>
            <person name="Martin J."/>
            <person name="Mitreva M."/>
        </authorList>
    </citation>
    <scope>NUCLEOTIDE SEQUENCE [LARGE SCALE GENOMIC DNA]</scope>
</reference>
<protein>
    <submittedName>
        <fullName evidence="3">Mortalin protein</fullName>
    </submittedName>
</protein>
<evidence type="ECO:0000313" key="4">
    <source>
        <dbReference type="Proteomes" id="UP000230066"/>
    </source>
</evidence>
<feature type="compositionally biased region" description="Low complexity" evidence="2">
    <location>
        <begin position="50"/>
        <end position="68"/>
    </location>
</feature>
<name>A0A4E0QXN0_FASHE</name>
<evidence type="ECO:0000256" key="1">
    <source>
        <dbReference type="SAM" id="Coils"/>
    </source>
</evidence>
<dbReference type="Proteomes" id="UP000230066">
    <property type="component" value="Unassembled WGS sequence"/>
</dbReference>
<feature type="non-terminal residue" evidence="3">
    <location>
        <position position="1"/>
    </location>
</feature>
<dbReference type="InterPro" id="IPR029048">
    <property type="entry name" value="HSP70_C_sf"/>
</dbReference>
<dbReference type="AlphaFoldDB" id="A0A4E0QXN0"/>
<feature type="region of interest" description="Disordered" evidence="2">
    <location>
        <begin position="47"/>
        <end position="68"/>
    </location>
</feature>
<feature type="coiled-coil region" evidence="1">
    <location>
        <begin position="1"/>
        <end position="28"/>
    </location>
</feature>
<organism evidence="3 4">
    <name type="scientific">Fasciola hepatica</name>
    <name type="common">Liver fluke</name>
    <dbReference type="NCBI Taxonomy" id="6192"/>
    <lineage>
        <taxon>Eukaryota</taxon>
        <taxon>Metazoa</taxon>
        <taxon>Spiralia</taxon>
        <taxon>Lophotrochozoa</taxon>
        <taxon>Platyhelminthes</taxon>
        <taxon>Trematoda</taxon>
        <taxon>Digenea</taxon>
        <taxon>Plagiorchiida</taxon>
        <taxon>Echinostomata</taxon>
        <taxon>Echinostomatoidea</taxon>
        <taxon>Fasciolidae</taxon>
        <taxon>Fasciola</taxon>
    </lineage>
</organism>
<dbReference type="Gene3D" id="1.20.1270.10">
    <property type="match status" value="1"/>
</dbReference>
<keyword evidence="1" id="KW-0175">Coiled coil</keyword>
<dbReference type="EMBL" id="JXXN02016423">
    <property type="protein sequence ID" value="THD18096.1"/>
    <property type="molecule type" value="Genomic_DNA"/>
</dbReference>
<keyword evidence="4" id="KW-1185">Reference proteome</keyword>